<keyword evidence="2" id="KW-1185">Reference proteome</keyword>
<gene>
    <name evidence="1" type="ORF">BSK56_26040</name>
</gene>
<organism evidence="1 2">
    <name type="scientific">Paenibacillus borealis</name>
    <dbReference type="NCBI Taxonomy" id="160799"/>
    <lineage>
        <taxon>Bacteria</taxon>
        <taxon>Bacillati</taxon>
        <taxon>Bacillota</taxon>
        <taxon>Bacilli</taxon>
        <taxon>Bacillales</taxon>
        <taxon>Paenibacillaceae</taxon>
        <taxon>Paenibacillus</taxon>
    </lineage>
</organism>
<comment type="caution">
    <text evidence="1">The sequence shown here is derived from an EMBL/GenBank/DDBJ whole genome shotgun (WGS) entry which is preliminary data.</text>
</comment>
<name>A0ABX3H0H9_PAEBO</name>
<dbReference type="EMBL" id="MPTB01000041">
    <property type="protein sequence ID" value="OMD42354.1"/>
    <property type="molecule type" value="Genomic_DNA"/>
</dbReference>
<accession>A0ABX3H0H9</accession>
<dbReference type="RefSeq" id="WP_076113403.1">
    <property type="nucleotide sequence ID" value="NZ_MPTB01000041.1"/>
</dbReference>
<reference evidence="1 2" key="1">
    <citation type="submission" date="2016-10" db="EMBL/GenBank/DDBJ databases">
        <title>Paenibacillus species isolates.</title>
        <authorList>
            <person name="Beno S.M."/>
        </authorList>
    </citation>
    <scope>NUCLEOTIDE SEQUENCE [LARGE SCALE GENOMIC DNA]</scope>
    <source>
        <strain evidence="1 2">FSL H7-0744</strain>
    </source>
</reference>
<proteinExistence type="predicted"/>
<evidence type="ECO:0000313" key="2">
    <source>
        <dbReference type="Proteomes" id="UP000187412"/>
    </source>
</evidence>
<protein>
    <submittedName>
        <fullName evidence="1">Uncharacterized protein</fullName>
    </submittedName>
</protein>
<evidence type="ECO:0000313" key="1">
    <source>
        <dbReference type="EMBL" id="OMD42354.1"/>
    </source>
</evidence>
<dbReference type="Proteomes" id="UP000187412">
    <property type="component" value="Unassembled WGS sequence"/>
</dbReference>
<sequence>MKYDGSQAGTTAVSKIQMYLTGKPFNRNEATQILEGLKSYNRNRKYREELTGSCEEIFSYFKFKTKNRFTDELAYDNFFKKNGITDYATLEIQAEDYYERYKL</sequence>